<evidence type="ECO:0000313" key="2">
    <source>
        <dbReference type="EMBL" id="AZH24423.1"/>
    </source>
</evidence>
<evidence type="ECO:0000313" key="5">
    <source>
        <dbReference type="Proteomes" id="UP000282007"/>
    </source>
</evidence>
<feature type="domain" description="AB hydrolase-1" evidence="1">
    <location>
        <begin position="23"/>
        <end position="253"/>
    </location>
</feature>
<dbReference type="EMBL" id="CP034145">
    <property type="protein sequence ID" value="AZH24423.1"/>
    <property type="molecule type" value="Genomic_DNA"/>
</dbReference>
<dbReference type="EMBL" id="REFS01000002">
    <property type="protein sequence ID" value="RMB23934.1"/>
    <property type="molecule type" value="Genomic_DNA"/>
</dbReference>
<proteinExistence type="predicted"/>
<keyword evidence="2" id="KW-0378">Hydrolase</keyword>
<sequence length="267" mass="29240">MPTVTSPDGTRIAYERHGDGPPLVLLHGGLTRRYWEPLVPQFAGDFTVVTPDRRGRGESDDTAPYSIEREVEDTRAVVDAVAETPVLFGHSFGGLQAIETARVASVEAVVAYEPAYLVDEYRETADLAARMQARLDAGEPAEATKLHLCEVLRDDIDDIDDIDAWLDEWPVWPAPVDHVENTIRMNRALENHPLPDSLDVDAPVLLLTGSEGPSHLRESVRAVHDALPDSRLVEFEGVGHSGPTEAPDRTVEAVRDFLATVTPARSA</sequence>
<evidence type="ECO:0000259" key="1">
    <source>
        <dbReference type="Pfam" id="PF12697"/>
    </source>
</evidence>
<gene>
    <name evidence="3" type="ORF">ATH50_1164</name>
    <name evidence="2" type="ORF">DU502_03085</name>
</gene>
<reference evidence="3" key="3">
    <citation type="submission" date="2018-10" db="EMBL/GenBank/DDBJ databases">
        <authorList>
            <person name="Whitman W."/>
            <person name="Huntemann M."/>
            <person name="Clum A."/>
            <person name="Pillay M."/>
            <person name="Palaniappan K."/>
            <person name="Varghese N."/>
            <person name="Mikhailova N."/>
            <person name="Stamatis D."/>
            <person name="Reddy T."/>
            <person name="Daum C."/>
            <person name="Shapiro N."/>
            <person name="Ivanova N."/>
            <person name="Kyrpides N."/>
            <person name="Woyke T."/>
        </authorList>
    </citation>
    <scope>NUCLEOTIDE SEQUENCE</scope>
    <source>
        <strain evidence="3">CGMCC 1.10124</strain>
    </source>
</reference>
<dbReference type="InterPro" id="IPR050228">
    <property type="entry name" value="Carboxylesterase_BioH"/>
</dbReference>
<dbReference type="OrthoDB" id="7531at2157"/>
<dbReference type="Pfam" id="PF12697">
    <property type="entry name" value="Abhydrolase_6"/>
    <property type="match status" value="1"/>
</dbReference>
<dbReference type="SUPFAM" id="SSF53474">
    <property type="entry name" value="alpha/beta-Hydrolases"/>
    <property type="match status" value="1"/>
</dbReference>
<dbReference type="Proteomes" id="UP000277326">
    <property type="component" value="Unassembled WGS sequence"/>
</dbReference>
<dbReference type="RefSeq" id="WP_121919835.1">
    <property type="nucleotide sequence ID" value="NZ_CP034145.1"/>
</dbReference>
<name>A0A3M0DR13_9EURY</name>
<protein>
    <submittedName>
        <fullName evidence="2">Alpha/beta hydrolase</fullName>
    </submittedName>
    <submittedName>
        <fullName evidence="3">Pimeloyl-ACP methyl ester carboxylesterase</fullName>
    </submittedName>
</protein>
<dbReference type="AlphaFoldDB" id="A0A3M0DR13"/>
<dbReference type="Gene3D" id="3.40.50.1820">
    <property type="entry name" value="alpha/beta hydrolase"/>
    <property type="match status" value="1"/>
</dbReference>
<evidence type="ECO:0000313" key="3">
    <source>
        <dbReference type="EMBL" id="RMB23934.1"/>
    </source>
</evidence>
<dbReference type="KEGG" id="haer:DU502_03085"/>
<dbReference type="Proteomes" id="UP000282007">
    <property type="component" value="Chromosome"/>
</dbReference>
<reference evidence="2 5" key="2">
    <citation type="submission" date="2018-07" db="EMBL/GenBank/DDBJ databases">
        <title>Genome sequences of Haloplanus aerogenes JCM 16430T.</title>
        <authorList>
            <person name="Kim Y.B."/>
            <person name="Roh S.W."/>
        </authorList>
    </citation>
    <scope>NUCLEOTIDE SEQUENCE [LARGE SCALE GENOMIC DNA]</scope>
    <source>
        <strain evidence="2 5">JCM 16430</strain>
    </source>
</reference>
<reference evidence="3 4" key="1">
    <citation type="journal article" date="2015" name="Stand. Genomic Sci.">
        <title>Genomic Encyclopedia of Bacterial and Archaeal Type Strains, Phase III: the genomes of soil and plant-associated and newly described type strains.</title>
        <authorList>
            <person name="Whitman W.B."/>
            <person name="Woyke T."/>
            <person name="Klenk H.P."/>
            <person name="Zhou Y."/>
            <person name="Lilburn T.G."/>
            <person name="Beck B.J."/>
            <person name="De Vos P."/>
            <person name="Vandamme P."/>
            <person name="Eisen J.A."/>
            <person name="Garrity G."/>
            <person name="Hugenholtz P."/>
            <person name="Kyrpides N.C."/>
        </authorList>
    </citation>
    <scope>NUCLEOTIDE SEQUENCE [LARGE SCALE GENOMIC DNA]</scope>
    <source>
        <strain evidence="3 4">CGMCC 1.10124</strain>
    </source>
</reference>
<dbReference type="InterPro" id="IPR029058">
    <property type="entry name" value="AB_hydrolase_fold"/>
</dbReference>
<dbReference type="PANTHER" id="PTHR43194">
    <property type="entry name" value="HYDROLASE ALPHA/BETA FOLD FAMILY"/>
    <property type="match status" value="1"/>
</dbReference>
<dbReference type="InterPro" id="IPR000073">
    <property type="entry name" value="AB_hydrolase_1"/>
</dbReference>
<dbReference type="GeneID" id="38470237"/>
<dbReference type="GO" id="GO:0016787">
    <property type="term" value="F:hydrolase activity"/>
    <property type="evidence" value="ECO:0007669"/>
    <property type="project" value="UniProtKB-KW"/>
</dbReference>
<organism evidence="3 4">
    <name type="scientific">Haloplanus aerogenes</name>
    <dbReference type="NCBI Taxonomy" id="660522"/>
    <lineage>
        <taxon>Archaea</taxon>
        <taxon>Methanobacteriati</taxon>
        <taxon>Methanobacteriota</taxon>
        <taxon>Stenosarchaea group</taxon>
        <taxon>Halobacteria</taxon>
        <taxon>Halobacteriales</taxon>
        <taxon>Haloferacaceae</taxon>
        <taxon>Haloplanus</taxon>
    </lineage>
</organism>
<evidence type="ECO:0000313" key="4">
    <source>
        <dbReference type="Proteomes" id="UP000277326"/>
    </source>
</evidence>
<keyword evidence="5" id="KW-1185">Reference proteome</keyword>
<accession>A0A3M0DR13</accession>
<dbReference type="PANTHER" id="PTHR43194:SF2">
    <property type="entry name" value="PEROXISOMAL MEMBRANE PROTEIN LPX1"/>
    <property type="match status" value="1"/>
</dbReference>